<dbReference type="EMBL" id="JH109152">
    <property type="protein sequence ID" value="EGW22171.1"/>
    <property type="molecule type" value="Genomic_DNA"/>
</dbReference>
<evidence type="ECO:0000313" key="1">
    <source>
        <dbReference type="EMBL" id="EGW22171.1"/>
    </source>
</evidence>
<dbReference type="OrthoDB" id="7870527at2"/>
<proteinExistence type="predicted"/>
<sequence>MSSASTQPLPIVTSIDLLFPLDNGITKLVMRRPKVRDLRAADKIKGGPAEVEVSMFSNLCEVSPDDIDSMDMADYGELQKTYASFLSPRKKTSKSAASS</sequence>
<name>G3IRG0_METTV</name>
<evidence type="ECO:0000313" key="2">
    <source>
        <dbReference type="Proteomes" id="UP000004664"/>
    </source>
</evidence>
<dbReference type="Proteomes" id="UP000004664">
    <property type="component" value="Unassembled WGS sequence"/>
</dbReference>
<reference evidence="1 2" key="1">
    <citation type="submission" date="2011-06" db="EMBL/GenBank/DDBJ databases">
        <title>Genomic sequence of Methylobacter tundripaludum SV96.</title>
        <authorList>
            <consortium name="US DOE Joint Genome Institute"/>
            <person name="Lucas S."/>
            <person name="Han J."/>
            <person name="Lapidus A."/>
            <person name="Cheng J.-F."/>
            <person name="Goodwin L."/>
            <person name="Pitluck S."/>
            <person name="Held B."/>
            <person name="Detter J.C."/>
            <person name="Han C."/>
            <person name="Tapia R."/>
            <person name="Land M."/>
            <person name="Hauser L."/>
            <person name="Kyrpides N."/>
            <person name="Ivanova N."/>
            <person name="Ovchinnikova G."/>
            <person name="Pagani I."/>
            <person name="Klotz M.G."/>
            <person name="Dispirito A.A."/>
            <person name="Murrell J.C."/>
            <person name="Dunfield P."/>
            <person name="Kalyuzhnaya M.G."/>
            <person name="Svenning M."/>
            <person name="Trotsenko Y.A."/>
            <person name="Stein L.Y."/>
            <person name="Woyke T."/>
        </authorList>
    </citation>
    <scope>NUCLEOTIDE SEQUENCE [LARGE SCALE GENOMIC DNA]</scope>
    <source>
        <strain evidence="2">ATCC BAA-1195 / DSM 17260 / SV96</strain>
    </source>
</reference>
<dbReference type="eggNOG" id="ENOG5032NJV">
    <property type="taxonomic scope" value="Bacteria"/>
</dbReference>
<dbReference type="STRING" id="697282.Mettu_0972"/>
<evidence type="ECO:0008006" key="3">
    <source>
        <dbReference type="Google" id="ProtNLM"/>
    </source>
</evidence>
<gene>
    <name evidence="1" type="ORF">Mettu_0972</name>
</gene>
<dbReference type="AlphaFoldDB" id="G3IRG0"/>
<dbReference type="HOGENOM" id="CLU_161312_1_0_6"/>
<organism evidence="1 2">
    <name type="scientific">Methylobacter tundripaludum (strain ATCC BAA-1195 / DSM 17260 / SV96)</name>
    <dbReference type="NCBI Taxonomy" id="697282"/>
    <lineage>
        <taxon>Bacteria</taxon>
        <taxon>Pseudomonadati</taxon>
        <taxon>Pseudomonadota</taxon>
        <taxon>Gammaproteobacteria</taxon>
        <taxon>Methylococcales</taxon>
        <taxon>Methylococcaceae</taxon>
        <taxon>Methylobacter</taxon>
    </lineage>
</organism>
<protein>
    <recommendedName>
        <fullName evidence="3">Tail assembly chaperone E/41/14-like protein</fullName>
    </recommendedName>
</protein>
<dbReference type="RefSeq" id="WP_006890146.1">
    <property type="nucleotide sequence ID" value="NZ_JH109152.1"/>
</dbReference>
<dbReference type="Pfam" id="PF10109">
    <property type="entry name" value="Phage_TAC_7"/>
    <property type="match status" value="1"/>
</dbReference>
<keyword evidence="2" id="KW-1185">Reference proteome</keyword>
<accession>G3IRG0</accession>
<dbReference type="InterPro" id="IPR019289">
    <property type="entry name" value="Phage_tail_E/E"/>
</dbReference>